<evidence type="ECO:0000313" key="3">
    <source>
        <dbReference type="Proteomes" id="UP000727962"/>
    </source>
</evidence>
<evidence type="ECO:0000313" key="2">
    <source>
        <dbReference type="EMBL" id="MBI1756522.1"/>
    </source>
</evidence>
<dbReference type="CDD" id="cd00761">
    <property type="entry name" value="Glyco_tranf_GTA_type"/>
    <property type="match status" value="1"/>
</dbReference>
<evidence type="ECO:0000259" key="1">
    <source>
        <dbReference type="Pfam" id="PF00535"/>
    </source>
</evidence>
<protein>
    <submittedName>
        <fullName evidence="2">Glycosyltransferase family 2 protein</fullName>
    </submittedName>
</protein>
<dbReference type="InterPro" id="IPR001173">
    <property type="entry name" value="Glyco_trans_2-like"/>
</dbReference>
<sequence length="364" mass="39608">MSPIPIVSVLTPAYNQSATIRACIESVRAQTLADWEMIVVDDGSTDATAEIAASFGDPRIQVIRQENKGLFRLAETYNAALNVARAPLVAILEADDLWPPGKLARQAPDFDRPEVVLSWGRAQMVGSGGEAIDLVPHELPPEDARFNWPVGRALAHLCRHQWLTFAFPVTLVIRTEALRRIGGFRQPPDLPLVDLPTLLALALEGEWAFHEESCGIWRRHEASATASRLPAIIEGAYRLVADFARGEGARAPVSAEEWAEIDEGWRAFQYERCLMLGRMLASGGRRREAAHAFSRAAALAGRARGASLGRAAAMLSGLGLSPEAVFRVAGKPHWREQAFLPGGDPLVDASTKPEHIATHEIGTT</sequence>
<dbReference type="Proteomes" id="UP000727962">
    <property type="component" value="Unassembled WGS sequence"/>
</dbReference>
<dbReference type="Pfam" id="PF00535">
    <property type="entry name" value="Glycos_transf_2"/>
    <property type="match status" value="1"/>
</dbReference>
<dbReference type="AlphaFoldDB" id="A0A931PUG2"/>
<name>A0A931PUG2_FIMGI</name>
<dbReference type="InterPro" id="IPR029044">
    <property type="entry name" value="Nucleotide-diphossugar_trans"/>
</dbReference>
<reference evidence="2" key="1">
    <citation type="submission" date="2020-07" db="EMBL/GenBank/DDBJ databases">
        <title>Huge and variable diversity of episymbiotic CPR bacteria and DPANN archaea in groundwater ecosystems.</title>
        <authorList>
            <person name="He C.Y."/>
            <person name="Keren R."/>
            <person name="Whittaker M."/>
            <person name="Farag I.F."/>
            <person name="Doudna J."/>
            <person name="Cate J.H.D."/>
            <person name="Banfield J.F."/>
        </authorList>
    </citation>
    <scope>NUCLEOTIDE SEQUENCE</scope>
    <source>
        <strain evidence="2">NC_groundwater_17_Pr7_B-0.1um_64_12</strain>
    </source>
</reference>
<dbReference type="SUPFAM" id="SSF53448">
    <property type="entry name" value="Nucleotide-diphospho-sugar transferases"/>
    <property type="match status" value="1"/>
</dbReference>
<dbReference type="PANTHER" id="PTHR22916">
    <property type="entry name" value="GLYCOSYLTRANSFERASE"/>
    <property type="match status" value="1"/>
</dbReference>
<dbReference type="EMBL" id="JACOSL010000033">
    <property type="protein sequence ID" value="MBI1756522.1"/>
    <property type="molecule type" value="Genomic_DNA"/>
</dbReference>
<feature type="domain" description="Glycosyltransferase 2-like" evidence="1">
    <location>
        <begin position="8"/>
        <end position="181"/>
    </location>
</feature>
<organism evidence="2 3">
    <name type="scientific">Fimbriimonas ginsengisoli</name>
    <dbReference type="NCBI Taxonomy" id="1005039"/>
    <lineage>
        <taxon>Bacteria</taxon>
        <taxon>Bacillati</taxon>
        <taxon>Armatimonadota</taxon>
        <taxon>Fimbriimonadia</taxon>
        <taxon>Fimbriimonadales</taxon>
        <taxon>Fimbriimonadaceae</taxon>
        <taxon>Fimbriimonas</taxon>
    </lineage>
</organism>
<dbReference type="PANTHER" id="PTHR22916:SF3">
    <property type="entry name" value="UDP-GLCNAC:BETAGAL BETA-1,3-N-ACETYLGLUCOSAMINYLTRANSFERASE-LIKE PROTEIN 1"/>
    <property type="match status" value="1"/>
</dbReference>
<dbReference type="GO" id="GO:0016758">
    <property type="term" value="F:hexosyltransferase activity"/>
    <property type="evidence" value="ECO:0007669"/>
    <property type="project" value="UniProtKB-ARBA"/>
</dbReference>
<accession>A0A931PUG2</accession>
<comment type="caution">
    <text evidence="2">The sequence shown here is derived from an EMBL/GenBank/DDBJ whole genome shotgun (WGS) entry which is preliminary data.</text>
</comment>
<proteinExistence type="predicted"/>
<gene>
    <name evidence="2" type="ORF">HYR64_05385</name>
</gene>
<dbReference type="Gene3D" id="3.90.550.10">
    <property type="entry name" value="Spore Coat Polysaccharide Biosynthesis Protein SpsA, Chain A"/>
    <property type="match status" value="1"/>
</dbReference>